<dbReference type="EMBL" id="RDRB01000001">
    <property type="protein sequence ID" value="ROU04412.1"/>
    <property type="molecule type" value="Genomic_DNA"/>
</dbReference>
<sequence length="514" mass="54455">MALTLPQSAAAQEGDQTGRPLSAIDWLSESVSAPDPLTAAPARPRPRPEGEAPIAETAAVPQVTVLPLGSASPDPLGLLAPSVTGLPRSLWSGSAVDTLAALIAAERIDTLPAMRDLLRVLLLAEADPPASAGPDGALFLARIDKLLDLGALDPAWELLAATDPDNPALFRRYFDVALLTGREGQACRLMASRPELAPTLSARIFCLAHVGDWPAAALTLNTARALGDVTAREDALLTRFLDPQLFEGLPPLPIPERPTPLDFRMREGIGEALSTLDLPRAFAHADLREINGWKARLEAAERLVRMGAVDEAVLFGLYTLRRPAASGSVWDRAAAIQDLDTALAANDAEAVAGALPGAWTAMQAARIEVSFARLLAPRLADIPLEGEAATLAFRIGLLSDAYEEIARDRTPATEQERLWIAVATGAPLPEPPRSQPAAAIQTAFEGMPAPDRLMDMVGEDRLGEAILRAIALFDSGQSGDPGALTEALAFFRAVGLEDTARRAALQLLLLERAP</sequence>
<feature type="compositionally biased region" description="Polar residues" evidence="1">
    <location>
        <begin position="1"/>
        <end position="10"/>
    </location>
</feature>
<organism evidence="2 3">
    <name type="scientific">Histidinibacterium lentulum</name>
    <dbReference type="NCBI Taxonomy" id="2480588"/>
    <lineage>
        <taxon>Bacteria</taxon>
        <taxon>Pseudomonadati</taxon>
        <taxon>Pseudomonadota</taxon>
        <taxon>Alphaproteobacteria</taxon>
        <taxon>Rhodobacterales</taxon>
        <taxon>Paracoccaceae</taxon>
        <taxon>Histidinibacterium</taxon>
    </lineage>
</organism>
<feature type="region of interest" description="Disordered" evidence="1">
    <location>
        <begin position="1"/>
        <end position="51"/>
    </location>
</feature>
<accession>A0A3N2RAA5</accession>
<comment type="caution">
    <text evidence="2">The sequence shown here is derived from an EMBL/GenBank/DDBJ whole genome shotgun (WGS) entry which is preliminary data.</text>
</comment>
<feature type="compositionally biased region" description="Low complexity" evidence="1">
    <location>
        <begin position="33"/>
        <end position="42"/>
    </location>
</feature>
<evidence type="ECO:0000256" key="1">
    <source>
        <dbReference type="SAM" id="MobiDB-lite"/>
    </source>
</evidence>
<dbReference type="OrthoDB" id="7929427at2"/>
<name>A0A3N2RAA5_9RHOB</name>
<dbReference type="Proteomes" id="UP000268016">
    <property type="component" value="Unassembled WGS sequence"/>
</dbReference>
<reference evidence="2 3" key="1">
    <citation type="submission" date="2018-10" db="EMBL/GenBank/DDBJ databases">
        <title>Histidinibacterium lentulum gen. nov., sp. nov., a marine bacterium from the culture broth of Picochlorum sp. 122.</title>
        <authorList>
            <person name="Wang G."/>
        </authorList>
    </citation>
    <scope>NUCLEOTIDE SEQUENCE [LARGE SCALE GENOMIC DNA]</scope>
    <source>
        <strain evidence="2 3">B17</strain>
    </source>
</reference>
<evidence type="ECO:0000313" key="2">
    <source>
        <dbReference type="EMBL" id="ROU04412.1"/>
    </source>
</evidence>
<protein>
    <submittedName>
        <fullName evidence="2">Uncharacterized protein</fullName>
    </submittedName>
</protein>
<proteinExistence type="predicted"/>
<gene>
    <name evidence="2" type="ORF">EAT49_02185</name>
</gene>
<dbReference type="AlphaFoldDB" id="A0A3N2RAA5"/>
<evidence type="ECO:0000313" key="3">
    <source>
        <dbReference type="Proteomes" id="UP000268016"/>
    </source>
</evidence>
<keyword evidence="3" id="KW-1185">Reference proteome</keyword>